<dbReference type="EMBL" id="JBAMIC010000018">
    <property type="protein sequence ID" value="KAK7095243.1"/>
    <property type="molecule type" value="Genomic_DNA"/>
</dbReference>
<keyword evidence="2" id="KW-1185">Reference proteome</keyword>
<accession>A0AAN9AXN7</accession>
<evidence type="ECO:0000313" key="1">
    <source>
        <dbReference type="EMBL" id="KAK7095243.1"/>
    </source>
</evidence>
<organism evidence="1 2">
    <name type="scientific">Littorina saxatilis</name>
    <dbReference type="NCBI Taxonomy" id="31220"/>
    <lineage>
        <taxon>Eukaryota</taxon>
        <taxon>Metazoa</taxon>
        <taxon>Spiralia</taxon>
        <taxon>Lophotrochozoa</taxon>
        <taxon>Mollusca</taxon>
        <taxon>Gastropoda</taxon>
        <taxon>Caenogastropoda</taxon>
        <taxon>Littorinimorpha</taxon>
        <taxon>Littorinoidea</taxon>
        <taxon>Littorinidae</taxon>
        <taxon>Littorina</taxon>
    </lineage>
</organism>
<comment type="caution">
    <text evidence="1">The sequence shown here is derived from an EMBL/GenBank/DDBJ whole genome shotgun (WGS) entry which is preliminary data.</text>
</comment>
<protein>
    <submittedName>
        <fullName evidence="1">Uncharacterized protein</fullName>
    </submittedName>
</protein>
<dbReference type="Proteomes" id="UP001374579">
    <property type="component" value="Unassembled WGS sequence"/>
</dbReference>
<evidence type="ECO:0000313" key="2">
    <source>
        <dbReference type="Proteomes" id="UP001374579"/>
    </source>
</evidence>
<gene>
    <name evidence="1" type="ORF">V1264_006676</name>
</gene>
<proteinExistence type="predicted"/>
<dbReference type="AlphaFoldDB" id="A0AAN9AXN7"/>
<name>A0AAN9AXN7_9CAEN</name>
<reference evidence="1 2" key="1">
    <citation type="submission" date="2024-02" db="EMBL/GenBank/DDBJ databases">
        <title>Chromosome-scale genome assembly of the rough periwinkle Littorina saxatilis.</title>
        <authorList>
            <person name="De Jode A."/>
            <person name="Faria R."/>
            <person name="Formenti G."/>
            <person name="Sims Y."/>
            <person name="Smith T.P."/>
            <person name="Tracey A."/>
            <person name="Wood J.M.D."/>
            <person name="Zagrodzka Z.B."/>
            <person name="Johannesson K."/>
            <person name="Butlin R.K."/>
            <person name="Leder E.H."/>
        </authorList>
    </citation>
    <scope>NUCLEOTIDE SEQUENCE [LARGE SCALE GENOMIC DNA]</scope>
    <source>
        <strain evidence="1">Snail1</strain>
        <tissue evidence="1">Muscle</tissue>
    </source>
</reference>
<sequence length="129" mass="14302">MERPAKKRKKAGHGQHMSEWEKTYFGVVRSSDKGKENSLCVPCGSQIKVKVAASGHYDLKQLFETAVHKQSCIDSFETVQACEPTFPETRQPPSNGRRCDTSQCHETITTVNLLATAKSATATYNKCHA</sequence>